<keyword evidence="2" id="KW-1185">Reference proteome</keyword>
<sequence>MSDELSVLVCGIGEEASATARTLFAEGYAVALYRSTAPFMLRRRMCYADAWYDGYAQLDDVEARRADVHAEFMLGFQTRDFIPLLRGGLEEAIARWPWNVVVVAKEDREPEPLGLRDLAGLTLGLGGDFTPGLDCDLAIETQGHDPGAIVSPGEARAAIRPRQGAEEQALACAPAAGLFRTHLPIGAAVEPGATLGFVGDRPVVAPASGRLKGVARREQAVIEGTPVAEIALDPTARVAGVASRNKLIARGVAFAIEMENEGIEPFSFENWR</sequence>
<gene>
    <name evidence="1" type="ORF">F7D14_00880</name>
</gene>
<reference evidence="1 2" key="1">
    <citation type="submission" date="2019-09" db="EMBL/GenBank/DDBJ databases">
        <title>Isolation and complete genome sequencing of Methylocystis species.</title>
        <authorList>
            <person name="Rumah B.L."/>
            <person name="Stead C.E."/>
            <person name="Stevens B.C."/>
            <person name="Minton N.P."/>
            <person name="Grosse-Honebrink A."/>
            <person name="Zhang Y."/>
        </authorList>
    </citation>
    <scope>NUCLEOTIDE SEQUENCE [LARGE SCALE GENOMIC DNA]</scope>
    <source>
        <strain evidence="1 2">BRCS2</strain>
    </source>
</reference>
<organism evidence="1 2">
    <name type="scientific">Methylocystis parvus</name>
    <dbReference type="NCBI Taxonomy" id="134"/>
    <lineage>
        <taxon>Bacteria</taxon>
        <taxon>Pseudomonadati</taxon>
        <taxon>Pseudomonadota</taxon>
        <taxon>Alphaproteobacteria</taxon>
        <taxon>Hyphomicrobiales</taxon>
        <taxon>Methylocystaceae</taxon>
        <taxon>Methylocystis</taxon>
    </lineage>
</organism>
<dbReference type="RefSeq" id="WP_016920031.1">
    <property type="nucleotide sequence ID" value="NZ_CP044331.1"/>
</dbReference>
<dbReference type="KEGG" id="mpar:F7D14_00880"/>
<protein>
    <recommendedName>
        <fullName evidence="3">EF2563 family selenium-dependent molybdenum hydroxylase system protein</fullName>
    </recommendedName>
</protein>
<dbReference type="AlphaFoldDB" id="A0A6B8M439"/>
<dbReference type="Proteomes" id="UP000422569">
    <property type="component" value="Chromosome"/>
</dbReference>
<evidence type="ECO:0008006" key="3">
    <source>
        <dbReference type="Google" id="ProtNLM"/>
    </source>
</evidence>
<evidence type="ECO:0000313" key="1">
    <source>
        <dbReference type="EMBL" id="QGM96183.1"/>
    </source>
</evidence>
<name>A0A6B8M439_9HYPH</name>
<dbReference type="EMBL" id="CP044331">
    <property type="protein sequence ID" value="QGM96183.1"/>
    <property type="molecule type" value="Genomic_DNA"/>
</dbReference>
<proteinExistence type="predicted"/>
<evidence type="ECO:0000313" key="2">
    <source>
        <dbReference type="Proteomes" id="UP000422569"/>
    </source>
</evidence>
<accession>A0A6B8M439</accession>